<keyword evidence="2" id="KW-1185">Reference proteome</keyword>
<dbReference type="EnsemblMetazoa" id="PPAI007632-RA">
    <property type="protein sequence ID" value="PPAI007632-PA"/>
    <property type="gene ID" value="PPAI007632"/>
</dbReference>
<evidence type="ECO:0000313" key="1">
    <source>
        <dbReference type="EnsemblMetazoa" id="PPAI007632-PA"/>
    </source>
</evidence>
<protein>
    <recommendedName>
        <fullName evidence="3">Reverse transcriptase domain-containing protein</fullName>
    </recommendedName>
</protein>
<dbReference type="EMBL" id="AJVK01034069">
    <property type="status" value="NOT_ANNOTATED_CDS"/>
    <property type="molecule type" value="Genomic_DNA"/>
</dbReference>
<accession>A0A1B0DHJ8</accession>
<organism evidence="1 2">
    <name type="scientific">Phlebotomus papatasi</name>
    <name type="common">Sandfly</name>
    <dbReference type="NCBI Taxonomy" id="29031"/>
    <lineage>
        <taxon>Eukaryota</taxon>
        <taxon>Metazoa</taxon>
        <taxon>Ecdysozoa</taxon>
        <taxon>Arthropoda</taxon>
        <taxon>Hexapoda</taxon>
        <taxon>Insecta</taxon>
        <taxon>Pterygota</taxon>
        <taxon>Neoptera</taxon>
        <taxon>Endopterygota</taxon>
        <taxon>Diptera</taxon>
        <taxon>Nematocera</taxon>
        <taxon>Psychodoidea</taxon>
        <taxon>Psychodidae</taxon>
        <taxon>Phlebotomus</taxon>
        <taxon>Phlebotomus</taxon>
    </lineage>
</organism>
<dbReference type="CDD" id="cd00304">
    <property type="entry name" value="RT_like"/>
    <property type="match status" value="1"/>
</dbReference>
<name>A0A1B0DHJ8_PHLPP</name>
<sequence>MQNSTASKSRTDLGNMLNALRSKVSNIICNGLHSNNPKSAIDKYLYRLMDVTTAFIRDNPEIIIVKSDKGNKTVIMWRADYESKMRSLLTNGEDYTEQEGDKTTGYERQKNEIVRELRERKCIDERTKRVLTTYNTRAPAIYGLPKIHKPGAPLRPIVSCVQSPMNGISQFLSLILKNISNMHEYNVKDSFMFVERIQKVVVPPDYIMGLPMGGPLSPIAADIIMDLALKTIVDSLDFPLVCLTKYADDIFCLIPKDRVEETLQVFNGFHPTLQFTVEVEVNGGLPYLDTFVLRGVSTLDIVWYKKPTSSPRMLNYVSKHPLQLKVATAVGFIQRVSKLTTTNRNNMRISIFTQLRINNYPSYLIHSLLDRHLKGRTSSQLTPKPIQ</sequence>
<dbReference type="AlphaFoldDB" id="A0A1B0DHJ8"/>
<proteinExistence type="predicted"/>
<dbReference type="PANTHER" id="PTHR21301:SF10">
    <property type="entry name" value="REVERSE TRANSCRIPTASE DOMAIN-CONTAINING PROTEIN"/>
    <property type="match status" value="1"/>
</dbReference>
<evidence type="ECO:0008006" key="3">
    <source>
        <dbReference type="Google" id="ProtNLM"/>
    </source>
</evidence>
<dbReference type="Proteomes" id="UP000092462">
    <property type="component" value="Unassembled WGS sequence"/>
</dbReference>
<reference evidence="1" key="1">
    <citation type="submission" date="2022-08" db="UniProtKB">
        <authorList>
            <consortium name="EnsemblMetazoa"/>
        </authorList>
    </citation>
    <scope>IDENTIFICATION</scope>
    <source>
        <strain evidence="1">Israel</strain>
    </source>
</reference>
<dbReference type="PANTHER" id="PTHR21301">
    <property type="entry name" value="REVERSE TRANSCRIPTASE"/>
    <property type="match status" value="1"/>
</dbReference>
<dbReference type="VEuPathDB" id="VectorBase:PPAI007632"/>
<evidence type="ECO:0000313" key="2">
    <source>
        <dbReference type="Proteomes" id="UP000092462"/>
    </source>
</evidence>
<dbReference type="VEuPathDB" id="VectorBase:PPAPM1_005728"/>